<accession>A0ABR2SGA9</accession>
<feature type="domain" description="Cyclin-D1-binding protein 1-like C-terminal" evidence="9">
    <location>
        <begin position="212"/>
        <end position="312"/>
    </location>
</feature>
<dbReference type="PANTHER" id="PTHR15492">
    <property type="entry name" value="CYCLIN D1-BINDING PROTEIN 1"/>
    <property type="match status" value="1"/>
</dbReference>
<feature type="domain" description="Cyclin-D1-binding protein 1-like N-terminal" evidence="8">
    <location>
        <begin position="42"/>
        <end position="184"/>
    </location>
</feature>
<evidence type="ECO:0000256" key="5">
    <source>
        <dbReference type="ARBA" id="ARBA00023242"/>
    </source>
</evidence>
<dbReference type="Pfam" id="PF20936">
    <property type="entry name" value="GCIP_C"/>
    <property type="match status" value="1"/>
</dbReference>
<dbReference type="InterPro" id="IPR049318">
    <property type="entry name" value="GCIP_C"/>
</dbReference>
<dbReference type="EMBL" id="JBBPBN010000015">
    <property type="protein sequence ID" value="KAK9024326.1"/>
    <property type="molecule type" value="Genomic_DNA"/>
</dbReference>
<evidence type="ECO:0000256" key="3">
    <source>
        <dbReference type="ARBA" id="ARBA00008940"/>
    </source>
</evidence>
<feature type="region of interest" description="Disordered" evidence="7">
    <location>
        <begin position="182"/>
        <end position="219"/>
    </location>
</feature>
<evidence type="ECO:0000259" key="9">
    <source>
        <dbReference type="Pfam" id="PF20936"/>
    </source>
</evidence>
<reference evidence="10 11" key="1">
    <citation type="journal article" date="2024" name="G3 (Bethesda)">
        <title>Genome assembly of Hibiscus sabdariffa L. provides insights into metabolisms of medicinal natural products.</title>
        <authorList>
            <person name="Kim T."/>
        </authorList>
    </citation>
    <scope>NUCLEOTIDE SEQUENCE [LARGE SCALE GENOMIC DNA]</scope>
    <source>
        <strain evidence="10">TK-2024</strain>
        <tissue evidence="10">Old leaves</tissue>
    </source>
</reference>
<name>A0ABR2SGA9_9ROSI</name>
<evidence type="ECO:0000256" key="6">
    <source>
        <dbReference type="ARBA" id="ARBA00023306"/>
    </source>
</evidence>
<evidence type="ECO:0000256" key="4">
    <source>
        <dbReference type="ARBA" id="ARBA00022490"/>
    </source>
</evidence>
<dbReference type="Gene3D" id="1.20.1420.10">
    <property type="entry name" value="Talin, central domain"/>
    <property type="match status" value="1"/>
</dbReference>
<evidence type="ECO:0000313" key="10">
    <source>
        <dbReference type="EMBL" id="KAK9024326.1"/>
    </source>
</evidence>
<dbReference type="PANTHER" id="PTHR15492:SF1">
    <property type="entry name" value="CYCLIN-D1-BINDING PROTEIN 1"/>
    <property type="match status" value="1"/>
</dbReference>
<dbReference type="Proteomes" id="UP001396334">
    <property type="component" value="Unassembled WGS sequence"/>
</dbReference>
<dbReference type="InterPro" id="IPR049317">
    <property type="entry name" value="GCIP-like_N"/>
</dbReference>
<evidence type="ECO:0000256" key="2">
    <source>
        <dbReference type="ARBA" id="ARBA00004496"/>
    </source>
</evidence>
<dbReference type="Gene3D" id="1.20.1410.10">
    <property type="entry name" value="I/LWEQ domain"/>
    <property type="match status" value="1"/>
</dbReference>
<comment type="subcellular location">
    <subcellularLocation>
        <location evidence="2">Cytoplasm</location>
    </subcellularLocation>
    <subcellularLocation>
        <location evidence="1">Nucleus</location>
    </subcellularLocation>
</comment>
<comment type="caution">
    <text evidence="10">The sequence shown here is derived from an EMBL/GenBank/DDBJ whole genome shotgun (WGS) entry which is preliminary data.</text>
</comment>
<evidence type="ECO:0000313" key="11">
    <source>
        <dbReference type="Proteomes" id="UP001396334"/>
    </source>
</evidence>
<dbReference type="Pfam" id="PF13324">
    <property type="entry name" value="GCIP_N"/>
    <property type="match status" value="1"/>
</dbReference>
<proteinExistence type="inferred from homology"/>
<organism evidence="10 11">
    <name type="scientific">Hibiscus sabdariffa</name>
    <name type="common">roselle</name>
    <dbReference type="NCBI Taxonomy" id="183260"/>
    <lineage>
        <taxon>Eukaryota</taxon>
        <taxon>Viridiplantae</taxon>
        <taxon>Streptophyta</taxon>
        <taxon>Embryophyta</taxon>
        <taxon>Tracheophyta</taxon>
        <taxon>Spermatophyta</taxon>
        <taxon>Magnoliopsida</taxon>
        <taxon>eudicotyledons</taxon>
        <taxon>Gunneridae</taxon>
        <taxon>Pentapetalae</taxon>
        <taxon>rosids</taxon>
        <taxon>malvids</taxon>
        <taxon>Malvales</taxon>
        <taxon>Malvaceae</taxon>
        <taxon>Malvoideae</taxon>
        <taxon>Hibiscus</taxon>
    </lineage>
</organism>
<feature type="compositionally biased region" description="Acidic residues" evidence="7">
    <location>
        <begin position="204"/>
        <end position="216"/>
    </location>
</feature>
<sequence>MGKAEKEQLNRALTAHLNSIHETLQMLDQTPSSMEKVTWTHIIQLGDQVSKQATIAGMLWNGESPDAKQVEETMNSFFNVLQGFLLLSHGSTVGAGPTLSSSIHESVKHIVDCSFRLMKEHVSLYGSRNKEKKLSIPQFVGAVWEACSALKKVPATNVIAIGRAMTQVAVSVKDVLREMNELKPASSDPGNGTSDDTPSKAEGEPEDDDLSDDDLGSDLSPEEMKVAQLAQGVVSETLAVIKELIRTITGMLKLETPDDNGKFVDSLEKLLKICQGVGAEIDEIGACLYPPQEIDAIKLALEKISSSINGIQQEVESFQTSAELLVEACGGLRSVLKQMESELDCFTTAELTSKMQDVAVID</sequence>
<gene>
    <name evidence="10" type="ORF">V6N11_004493</name>
</gene>
<keyword evidence="6" id="KW-0131">Cell cycle</keyword>
<dbReference type="InterPro" id="IPR026907">
    <property type="entry name" value="GCIP-like"/>
</dbReference>
<keyword evidence="4" id="KW-0963">Cytoplasm</keyword>
<evidence type="ECO:0008006" key="12">
    <source>
        <dbReference type="Google" id="ProtNLM"/>
    </source>
</evidence>
<comment type="similarity">
    <text evidence="3">Belongs to the CCNDBP1 family.</text>
</comment>
<evidence type="ECO:0000256" key="1">
    <source>
        <dbReference type="ARBA" id="ARBA00004123"/>
    </source>
</evidence>
<keyword evidence="11" id="KW-1185">Reference proteome</keyword>
<evidence type="ECO:0000259" key="8">
    <source>
        <dbReference type="Pfam" id="PF13324"/>
    </source>
</evidence>
<keyword evidence="5" id="KW-0539">Nucleus</keyword>
<evidence type="ECO:0000256" key="7">
    <source>
        <dbReference type="SAM" id="MobiDB-lite"/>
    </source>
</evidence>
<protein>
    <recommendedName>
        <fullName evidence="12">Cyclin-D1-binding protein</fullName>
    </recommendedName>
</protein>